<dbReference type="RefSeq" id="WP_378057233.1">
    <property type="nucleotide sequence ID" value="NZ_JBHSIS010000007.1"/>
</dbReference>
<dbReference type="Proteomes" id="UP001595859">
    <property type="component" value="Unassembled WGS sequence"/>
</dbReference>
<evidence type="ECO:0000256" key="2">
    <source>
        <dbReference type="SAM" id="Phobius"/>
    </source>
</evidence>
<feature type="signal peptide" evidence="3">
    <location>
        <begin position="1"/>
        <end position="24"/>
    </location>
</feature>
<keyword evidence="5" id="KW-1185">Reference proteome</keyword>
<protein>
    <submittedName>
        <fullName evidence="4">Uncharacterized protein</fullName>
    </submittedName>
</protein>
<evidence type="ECO:0000313" key="4">
    <source>
        <dbReference type="EMBL" id="MFC4855285.1"/>
    </source>
</evidence>
<comment type="caution">
    <text evidence="4">The sequence shown here is derived from an EMBL/GenBank/DDBJ whole genome shotgun (WGS) entry which is preliminary data.</text>
</comment>
<feature type="compositionally biased region" description="Low complexity" evidence="1">
    <location>
        <begin position="70"/>
        <end position="86"/>
    </location>
</feature>
<keyword evidence="3" id="KW-0732">Signal</keyword>
<feature type="chain" id="PRO_5047500469" evidence="3">
    <location>
        <begin position="25"/>
        <end position="175"/>
    </location>
</feature>
<dbReference type="EMBL" id="JBHSIS010000007">
    <property type="protein sequence ID" value="MFC4855285.1"/>
    <property type="molecule type" value="Genomic_DNA"/>
</dbReference>
<evidence type="ECO:0000313" key="5">
    <source>
        <dbReference type="Proteomes" id="UP001595859"/>
    </source>
</evidence>
<feature type="transmembrane region" description="Helical" evidence="2">
    <location>
        <begin position="143"/>
        <end position="167"/>
    </location>
</feature>
<sequence>MKKAMLTTTILLGTLLSGAGVAAAAPPSAGPTDIVAPTATIEPEPCAIKHVACDITVPTLAEPPTDIANPTADPDPTIPTGPTDIADPTEDPEPADPADPQKTTEPPVTTTTPVPPVEQPKDAPSGVPTPNRIDTGAGPADPVAWWLIALPALALLGLAATGAWLVVQRSERRPS</sequence>
<organism evidence="4 5">
    <name type="scientific">Actinophytocola glycyrrhizae</name>
    <dbReference type="NCBI Taxonomy" id="2044873"/>
    <lineage>
        <taxon>Bacteria</taxon>
        <taxon>Bacillati</taxon>
        <taxon>Actinomycetota</taxon>
        <taxon>Actinomycetes</taxon>
        <taxon>Pseudonocardiales</taxon>
        <taxon>Pseudonocardiaceae</taxon>
    </lineage>
</organism>
<keyword evidence="2" id="KW-0812">Transmembrane</keyword>
<evidence type="ECO:0000256" key="1">
    <source>
        <dbReference type="SAM" id="MobiDB-lite"/>
    </source>
</evidence>
<reference evidence="5" key="1">
    <citation type="journal article" date="2019" name="Int. J. Syst. Evol. Microbiol.">
        <title>The Global Catalogue of Microorganisms (GCM) 10K type strain sequencing project: providing services to taxonomists for standard genome sequencing and annotation.</title>
        <authorList>
            <consortium name="The Broad Institute Genomics Platform"/>
            <consortium name="The Broad Institute Genome Sequencing Center for Infectious Disease"/>
            <person name="Wu L."/>
            <person name="Ma J."/>
        </authorList>
    </citation>
    <scope>NUCLEOTIDE SEQUENCE [LARGE SCALE GENOMIC DNA]</scope>
    <source>
        <strain evidence="5">ZS-22-S1</strain>
    </source>
</reference>
<feature type="compositionally biased region" description="Low complexity" evidence="1">
    <location>
        <begin position="98"/>
        <end position="112"/>
    </location>
</feature>
<gene>
    <name evidence="4" type="ORF">ACFPCV_17390</name>
</gene>
<evidence type="ECO:0000256" key="3">
    <source>
        <dbReference type="SAM" id="SignalP"/>
    </source>
</evidence>
<feature type="compositionally biased region" description="Acidic residues" evidence="1">
    <location>
        <begin position="87"/>
        <end position="96"/>
    </location>
</feature>
<keyword evidence="2" id="KW-1133">Transmembrane helix</keyword>
<feature type="region of interest" description="Disordered" evidence="1">
    <location>
        <begin position="61"/>
        <end position="136"/>
    </location>
</feature>
<accession>A0ABV9S0W9</accession>
<proteinExistence type="predicted"/>
<name>A0ABV9S0W9_9PSEU</name>
<keyword evidence="2" id="KW-0472">Membrane</keyword>